<reference evidence="2 3" key="1">
    <citation type="journal article" date="2024" name="BMC Genomics">
        <title>Genome assembly of redclaw crayfish (Cherax quadricarinatus) provides insights into its immune adaptation and hypoxia tolerance.</title>
        <authorList>
            <person name="Liu Z."/>
            <person name="Zheng J."/>
            <person name="Li H."/>
            <person name="Fang K."/>
            <person name="Wang S."/>
            <person name="He J."/>
            <person name="Zhou D."/>
            <person name="Weng S."/>
            <person name="Chi M."/>
            <person name="Gu Z."/>
            <person name="He J."/>
            <person name="Li F."/>
            <person name="Wang M."/>
        </authorList>
    </citation>
    <scope>NUCLEOTIDE SEQUENCE [LARGE SCALE GENOMIC DNA]</scope>
    <source>
        <strain evidence="2">ZL_2023a</strain>
    </source>
</reference>
<keyword evidence="3" id="KW-1185">Reference proteome</keyword>
<sequence length="366" mass="41279">MSLLHSIYEAGVRGLLEMLDSEALLALARTSTNNRILPLNSSEAIEIILLHTPDLGRFFSYRRLSAQTLFLYLHKYQVPSMGFANKNQMIMAVKDLWEKQCGRKAVSKPTTLKRRASSDPEIESPKGRKGNVSSGRLRVASTNTDKTEDITSTDRNKSIHSPSSTNAVRSLNRTVSGTQVEKNIANDDTESEFDVTPFAQPIVSVIRSDDFTRDFCEWYFNMVNRLQPVCAHHIGDTFREDIFYSNSFADIYFIGHSCGEKHAQGRDNTYALLRETFMAYSLLFSPNLENGTQAFKSDHGLVKICCCGTLHHKNALVGIFEQESGLVCSPVDRAWKIMYIKINLKQSNTLCERPSLPPCQLFEIET</sequence>
<dbReference type="PANTHER" id="PTHR21084">
    <property type="entry name" value="DENSE INCISORS"/>
    <property type="match status" value="1"/>
</dbReference>
<feature type="compositionally biased region" description="Basic and acidic residues" evidence="1">
    <location>
        <begin position="145"/>
        <end position="157"/>
    </location>
</feature>
<feature type="region of interest" description="Disordered" evidence="1">
    <location>
        <begin position="107"/>
        <end position="168"/>
    </location>
</feature>
<evidence type="ECO:0000313" key="2">
    <source>
        <dbReference type="EMBL" id="KAK8753955.1"/>
    </source>
</evidence>
<evidence type="ECO:0000313" key="3">
    <source>
        <dbReference type="Proteomes" id="UP001445076"/>
    </source>
</evidence>
<dbReference type="PANTHER" id="PTHR21084:SF1">
    <property type="entry name" value="DENSE INCISORS"/>
    <property type="match status" value="1"/>
</dbReference>
<gene>
    <name evidence="2" type="ORF">OTU49_004597</name>
</gene>
<comment type="caution">
    <text evidence="2">The sequence shown here is derived from an EMBL/GenBank/DDBJ whole genome shotgun (WGS) entry which is preliminary data.</text>
</comment>
<dbReference type="Proteomes" id="UP001445076">
    <property type="component" value="Unassembled WGS sequence"/>
</dbReference>
<proteinExistence type="predicted"/>
<reference evidence="2" key="2">
    <citation type="submission" date="2024-01" db="EMBL/GenBank/DDBJ databases">
        <authorList>
            <person name="He J."/>
            <person name="Wang M."/>
            <person name="Zheng J."/>
            <person name="Liu Z."/>
        </authorList>
    </citation>
    <scope>NUCLEOTIDE SEQUENCE</scope>
    <source>
        <strain evidence="2">ZL_2023a</strain>
        <tissue evidence="2">Muscle</tissue>
    </source>
</reference>
<dbReference type="Pfam" id="PF15008">
    <property type="entry name" value="DUF4518"/>
    <property type="match status" value="1"/>
</dbReference>
<evidence type="ECO:0008006" key="4">
    <source>
        <dbReference type="Google" id="ProtNLM"/>
    </source>
</evidence>
<dbReference type="AlphaFoldDB" id="A0AAW0YRB4"/>
<evidence type="ECO:0000256" key="1">
    <source>
        <dbReference type="SAM" id="MobiDB-lite"/>
    </source>
</evidence>
<dbReference type="EMBL" id="JARKIK010000001">
    <property type="protein sequence ID" value="KAK8753955.1"/>
    <property type="molecule type" value="Genomic_DNA"/>
</dbReference>
<organism evidence="2 3">
    <name type="scientific">Cherax quadricarinatus</name>
    <name type="common">Australian red claw crayfish</name>
    <dbReference type="NCBI Taxonomy" id="27406"/>
    <lineage>
        <taxon>Eukaryota</taxon>
        <taxon>Metazoa</taxon>
        <taxon>Ecdysozoa</taxon>
        <taxon>Arthropoda</taxon>
        <taxon>Crustacea</taxon>
        <taxon>Multicrustacea</taxon>
        <taxon>Malacostraca</taxon>
        <taxon>Eumalacostraca</taxon>
        <taxon>Eucarida</taxon>
        <taxon>Decapoda</taxon>
        <taxon>Pleocyemata</taxon>
        <taxon>Astacidea</taxon>
        <taxon>Parastacoidea</taxon>
        <taxon>Parastacidae</taxon>
        <taxon>Cherax</taxon>
    </lineage>
</organism>
<accession>A0AAW0YRB4</accession>
<feature type="compositionally biased region" description="Polar residues" evidence="1">
    <location>
        <begin position="159"/>
        <end position="168"/>
    </location>
</feature>
<name>A0AAW0YRB4_CHEQU</name>
<dbReference type="EMBL" id="JARKIK010000001">
    <property type="protein sequence ID" value="KAK8753954.1"/>
    <property type="molecule type" value="Genomic_DNA"/>
</dbReference>
<dbReference type="InterPro" id="IPR026698">
    <property type="entry name" value="UPF_C3orf38"/>
</dbReference>
<protein>
    <recommendedName>
        <fullName evidence="4">Separase</fullName>
    </recommendedName>
</protein>